<gene>
    <name evidence="1" type="ORF">L0N08_26295</name>
</gene>
<protein>
    <recommendedName>
        <fullName evidence="3">ATP-binding protein</fullName>
    </recommendedName>
</protein>
<dbReference type="AlphaFoldDB" id="A0AAW5C5X6"/>
<proteinExistence type="predicted"/>
<comment type="caution">
    <text evidence="1">The sequence shown here is derived from an EMBL/GenBank/DDBJ whole genome shotgun (WGS) entry which is preliminary data.</text>
</comment>
<evidence type="ECO:0000313" key="1">
    <source>
        <dbReference type="EMBL" id="MCG4748932.1"/>
    </source>
</evidence>
<evidence type="ECO:0000313" key="2">
    <source>
        <dbReference type="Proteomes" id="UP001299608"/>
    </source>
</evidence>
<organism evidence="1 2">
    <name type="scientific">Enterocloster aldenensis</name>
    <dbReference type="NCBI Taxonomy" id="358742"/>
    <lineage>
        <taxon>Bacteria</taxon>
        <taxon>Bacillati</taxon>
        <taxon>Bacillota</taxon>
        <taxon>Clostridia</taxon>
        <taxon>Lachnospirales</taxon>
        <taxon>Lachnospiraceae</taxon>
        <taxon>Enterocloster</taxon>
    </lineage>
</organism>
<dbReference type="RefSeq" id="WP_238053906.1">
    <property type="nucleotide sequence ID" value="NZ_JAKNGE010000046.1"/>
</dbReference>
<dbReference type="InterPro" id="IPR027417">
    <property type="entry name" value="P-loop_NTPase"/>
</dbReference>
<dbReference type="SUPFAM" id="SSF52540">
    <property type="entry name" value="P-loop containing nucleoside triphosphate hydrolases"/>
    <property type="match status" value="1"/>
</dbReference>
<reference evidence="1" key="1">
    <citation type="submission" date="2022-01" db="EMBL/GenBank/DDBJ databases">
        <title>Collection of gut derived symbiotic bacterial strains cultured from healthy donors.</title>
        <authorList>
            <person name="Lin H."/>
            <person name="Kohout C."/>
            <person name="Waligurski E."/>
            <person name="Pamer E.G."/>
        </authorList>
    </citation>
    <scope>NUCLEOTIDE SEQUENCE</scope>
    <source>
        <strain evidence="1">DFI.6.55</strain>
    </source>
</reference>
<dbReference type="Proteomes" id="UP001299608">
    <property type="component" value="Unassembled WGS sequence"/>
</dbReference>
<name>A0AAW5C5X6_9FIRM</name>
<dbReference type="EMBL" id="JAKNGE010000046">
    <property type="protein sequence ID" value="MCG4748932.1"/>
    <property type="molecule type" value="Genomic_DNA"/>
</dbReference>
<sequence length="1216" mass="143905">MNGLIVSVVINIFSSIIYDVVGKGINLESKKLKQIKENAKQSVSRELARMQEQSRIFDTDAMQSYLKNMKPIEQIFQYVFQGDSALKMTSDELIYKLCQNTAEYLKERGKTIGVMENADIREFYSKIEDICNFISHSFLGSESIALANLLHQDMKSEFNSVKASMASKADVQKSEQNIIRALHEHEQHMQQNTMGSDSLNRIQITVQKNSIVGTQPFKYFDGSEKNLYVKGITSKLKKYAWIHIYGKMFTGKTQTLIRIAEKLSTFLWITVKEKEFININVQELKLQDGSVLILDGIPNIANIEVKDKCLQVLKECKKVNCKLISSGYENLEDYIRGYINKEEIISIELKGLDKEEITEIMKKHGAPDNLLKTRGYESFIEVCGSLPPVVMEVVYRMERNGWKIDDEIFLTVISRKTVSIEEQMKLMFIEAIDDEQTRRLYYRMLYINRRVNKAWVAQIASIPEEVEDSDKCLEKLKNRWIYLEGDDYYCSNNILESYAEEQLQIEEKHSIDQYMIQNLKKQVLEPLDISNLISYFYRLEDFDSMGWFCIQLMEEMIEQEVKNYSIQVESFWKETPLPEKMSLFMKCLLRVVQLYFIVWKTDGEVADLNDRLEKIWKYAQEDNKVWTVIILFGIKLAMINLNISLIFFENYMKQCKGNNIYDDEIFQLNQEQIENLIPDSLMNKSAFSVYNEMLMLNIDSIEQLESYFKISEQYFSNKQWMELEQIENIDALFQCMLEKVRKSCKDQKRFINQLDCFFKRIKVDSYPTLWKSILHSNMYCLHVSQDYEGVKKLYYSKKYIIESNPVFFAEIIDEMARIAHDNKDEKLERKAFQWEMKLLPQVVMNVTGPIMIDSCLMYLNILDADDVSEIQQVYECMLLIAAKIQPQEEYPLIKEKMEAEYWMKLYTIGLIALYIKEFLEFIKRLICQYDVEDSIPLDCILTKMMHALGYIYGDLLNNRVPDKLADGSDYSRPKLRMFWNDVKENEIIPYWNPEKRELLCLLCAKFADKYRLSALGMDFFHMMTRKRDFWSKNMEYMYRIDSYLQFKFLENHELDKLIYILGNEHEKQERPEAETRGEFFWIVRELMIFSIHIYEVYKKNIDTAVAFCQQISDEIREDFYDEVGKSYYYEYKKILGIIINEDTDFALLKHTFYLVQEKNNLAYMDSVVLPLLLLQAPEKQIDMLRKNTVKAIRNLKFDDFVIDEKIKIIEQDSLQK</sequence>
<accession>A0AAW5C5X6</accession>
<evidence type="ECO:0008006" key="3">
    <source>
        <dbReference type="Google" id="ProtNLM"/>
    </source>
</evidence>